<feature type="transmembrane region" description="Helical" evidence="1">
    <location>
        <begin position="139"/>
        <end position="156"/>
    </location>
</feature>
<comment type="caution">
    <text evidence="4">The sequence shown here is derived from an EMBL/GenBank/DDBJ whole genome shotgun (WGS) entry which is preliminary data.</text>
</comment>
<dbReference type="EMBL" id="JADCKC010000001">
    <property type="protein sequence ID" value="MBE5036394.1"/>
    <property type="molecule type" value="Genomic_DNA"/>
</dbReference>
<name>A0ABR9QZT3_9FIRM</name>
<organism evidence="4 5">
    <name type="scientific">Gemmiger gallinarum</name>
    <dbReference type="NCBI Taxonomy" id="2779354"/>
    <lineage>
        <taxon>Bacteria</taxon>
        <taxon>Bacillati</taxon>
        <taxon>Bacillota</taxon>
        <taxon>Clostridia</taxon>
        <taxon>Eubacteriales</taxon>
        <taxon>Gemmiger</taxon>
    </lineage>
</organism>
<feature type="transmembrane region" description="Helical" evidence="1">
    <location>
        <begin position="387"/>
        <end position="409"/>
    </location>
</feature>
<dbReference type="InterPro" id="IPR046278">
    <property type="entry name" value="DUF6311"/>
</dbReference>
<evidence type="ECO:0008006" key="6">
    <source>
        <dbReference type="Google" id="ProtNLM"/>
    </source>
</evidence>
<evidence type="ECO:0000313" key="4">
    <source>
        <dbReference type="EMBL" id="MBE5036394.1"/>
    </source>
</evidence>
<keyword evidence="1" id="KW-0472">Membrane</keyword>
<feature type="transmembrane region" description="Helical" evidence="1">
    <location>
        <begin position="312"/>
        <end position="340"/>
    </location>
</feature>
<dbReference type="Proteomes" id="UP000768567">
    <property type="component" value="Unassembled WGS sequence"/>
</dbReference>
<feature type="transmembrane region" description="Helical" evidence="1">
    <location>
        <begin position="278"/>
        <end position="300"/>
    </location>
</feature>
<evidence type="ECO:0000259" key="2">
    <source>
        <dbReference type="Pfam" id="PF19830"/>
    </source>
</evidence>
<dbReference type="InterPro" id="IPR058671">
    <property type="entry name" value="DUF6311_C"/>
</dbReference>
<feature type="domain" description="DUF6311" evidence="3">
    <location>
        <begin position="432"/>
        <end position="531"/>
    </location>
</feature>
<proteinExistence type="predicted"/>
<dbReference type="Pfam" id="PF25853">
    <property type="entry name" value="DUF6311_C"/>
    <property type="match status" value="1"/>
</dbReference>
<keyword evidence="1" id="KW-0812">Transmembrane</keyword>
<feature type="transmembrane region" description="Helical" evidence="1">
    <location>
        <begin position="116"/>
        <end position="133"/>
    </location>
</feature>
<feature type="transmembrane region" description="Helical" evidence="1">
    <location>
        <begin position="210"/>
        <end position="233"/>
    </location>
</feature>
<keyword evidence="1" id="KW-1133">Transmembrane helix</keyword>
<feature type="transmembrane region" description="Helical" evidence="1">
    <location>
        <begin position="360"/>
        <end position="380"/>
    </location>
</feature>
<sequence length="641" mass="70475">MLVFFLVYGAGPLDVTNDAFCRGGYIEKDIQQHYAGWLFYRQSDLGFPFCLTQDLNYPDGISIAYTDSVPLFAALFRILSPLLPDTFQYFGLFTLMCFFMQGAFGALLAGCFARGVLLPVLGDILFVSSPVLFERAFRHTALGAQFLILAALYCYFECRRHDRMPSIGLFVLNIAAITIHPYFLPMTYAITLALLAEYAVTRRRFAVPALYLFADLAATLAAGWAFGLFYGNASGGSEALYGYFGLNLNALWNPVGVGGVQWSRLLPVQNQVGGNYDAFAYLGLGVLIALPLAAVVLLVQRRLHLAGLLRRHWMLAAVCLILSVFAVSNVVTANGATLLTVPLPAKLLSLCSIFRSSGRLFWPVYYLLILAAFAFALRAVPQKAGRLAPALLLAILCAVQVWDISPGLIQRSDAMKETQSSEAFPGGLNSSFWQQAQSLYTHIFSLDGIQDDALHLALYAADHDMTTNDPFAARYDAESLAAARSDALTALSRGEADPDTLYLFHDETVFLKYADAAPDDSWCGEVSSADGSCHWYVIAPGMQSFTGDDLCTPFDENYPLRLADYTDQLWNRGVLDSDKKTVCFADAPFTRSRLENASTICADGKTYAILNFDDSDPGWLMLTLDIPDATVLWDKELETIS</sequence>
<feature type="transmembrane region" description="Helical" evidence="1">
    <location>
        <begin position="168"/>
        <end position="190"/>
    </location>
</feature>
<evidence type="ECO:0000256" key="1">
    <source>
        <dbReference type="SAM" id="Phobius"/>
    </source>
</evidence>
<keyword evidence="5" id="KW-1185">Reference proteome</keyword>
<dbReference type="Pfam" id="PF19830">
    <property type="entry name" value="DUF6311"/>
    <property type="match status" value="1"/>
</dbReference>
<feature type="domain" description="DUF6311" evidence="2">
    <location>
        <begin position="1"/>
        <end position="405"/>
    </location>
</feature>
<gene>
    <name evidence="4" type="ORF">INF35_01050</name>
</gene>
<accession>A0ABR9QZT3</accession>
<feature type="transmembrane region" description="Helical" evidence="1">
    <location>
        <begin position="89"/>
        <end position="109"/>
    </location>
</feature>
<evidence type="ECO:0000313" key="5">
    <source>
        <dbReference type="Proteomes" id="UP000768567"/>
    </source>
</evidence>
<protein>
    <recommendedName>
        <fullName evidence="6">Membrane protein 6-pyruvoyl-tetrahydropterin synthase-related domain-containing protein</fullName>
    </recommendedName>
</protein>
<reference evidence="4 5" key="1">
    <citation type="submission" date="2020-10" db="EMBL/GenBank/DDBJ databases">
        <title>ChiBAC.</title>
        <authorList>
            <person name="Zenner C."/>
            <person name="Hitch T.C.A."/>
            <person name="Clavel T."/>
        </authorList>
    </citation>
    <scope>NUCLEOTIDE SEQUENCE [LARGE SCALE GENOMIC DNA]</scope>
    <source>
        <strain evidence="4 5">DSM 109015</strain>
    </source>
</reference>
<feature type="transmembrane region" description="Helical" evidence="1">
    <location>
        <begin position="240"/>
        <end position="258"/>
    </location>
</feature>
<dbReference type="RefSeq" id="WP_193499735.1">
    <property type="nucleotide sequence ID" value="NZ_JADCKC010000001.1"/>
</dbReference>
<evidence type="ECO:0000259" key="3">
    <source>
        <dbReference type="Pfam" id="PF25853"/>
    </source>
</evidence>